<dbReference type="PANTHER" id="PTHR43721:SF22">
    <property type="entry name" value="ELONGATION FACTOR TU, MITOCHONDRIAL"/>
    <property type="match status" value="1"/>
</dbReference>
<evidence type="ECO:0000256" key="11">
    <source>
        <dbReference type="HAMAP-Rule" id="MF_00118"/>
    </source>
</evidence>
<proteinExistence type="inferred from homology"/>
<dbReference type="InterPro" id="IPR009001">
    <property type="entry name" value="Transl_elong_EF1A/Init_IF2_C"/>
</dbReference>
<keyword evidence="8 11" id="KW-0648">Protein biosynthesis</keyword>
<dbReference type="InterPro" id="IPR050055">
    <property type="entry name" value="EF-Tu_GTPase"/>
</dbReference>
<dbReference type="CDD" id="cd01884">
    <property type="entry name" value="EF_Tu"/>
    <property type="match status" value="1"/>
</dbReference>
<keyword evidence="3 11" id="KW-0479">Metal-binding</keyword>
<dbReference type="InterPro" id="IPR041709">
    <property type="entry name" value="EF-Tu_GTP-bd"/>
</dbReference>
<feature type="binding site" evidence="11">
    <location>
        <begin position="19"/>
        <end position="26"/>
    </location>
    <ligand>
        <name>GTP</name>
        <dbReference type="ChEBI" id="CHEBI:37565"/>
    </ligand>
</feature>
<dbReference type="InterPro" id="IPR000795">
    <property type="entry name" value="T_Tr_GTP-bd_dom"/>
</dbReference>
<dbReference type="PRINTS" id="PR00315">
    <property type="entry name" value="ELONGATNFCT"/>
</dbReference>
<dbReference type="GO" id="GO:0000287">
    <property type="term" value="F:magnesium ion binding"/>
    <property type="evidence" value="ECO:0007669"/>
    <property type="project" value="UniProtKB-UniRule"/>
</dbReference>
<dbReference type="NCBIfam" id="TIGR00231">
    <property type="entry name" value="small_GTP"/>
    <property type="match status" value="1"/>
</dbReference>
<gene>
    <name evidence="11" type="primary">tuf</name>
    <name evidence="13" type="ORF">UG56_022790</name>
</gene>
<dbReference type="SUPFAM" id="SSF50465">
    <property type="entry name" value="EF-Tu/eEF-1alpha/eIF2-gamma C-terminal domain"/>
    <property type="match status" value="1"/>
</dbReference>
<dbReference type="Gene3D" id="2.40.30.10">
    <property type="entry name" value="Translation factors"/>
    <property type="match status" value="2"/>
</dbReference>
<dbReference type="NCBIfam" id="NF000766">
    <property type="entry name" value="PRK00049.1"/>
    <property type="match status" value="1"/>
</dbReference>
<dbReference type="AlphaFoldDB" id="A0A1J4MYI7"/>
<dbReference type="Pfam" id="PF03144">
    <property type="entry name" value="GTP_EFTU_D2"/>
    <property type="match status" value="1"/>
</dbReference>
<evidence type="ECO:0000259" key="12">
    <source>
        <dbReference type="PROSITE" id="PS51722"/>
    </source>
</evidence>
<keyword evidence="4 11" id="KW-0547">Nucleotide-binding</keyword>
<dbReference type="EC" id="3.6.5.3" evidence="11"/>
<dbReference type="Gene3D" id="3.40.50.300">
    <property type="entry name" value="P-loop containing nucleotide triphosphate hydrolases"/>
    <property type="match status" value="1"/>
</dbReference>
<accession>A0A1J4MYI7</accession>
<comment type="catalytic activity">
    <reaction evidence="11">
        <text>GTP + H2O = GDP + phosphate + H(+)</text>
        <dbReference type="Rhea" id="RHEA:19669"/>
        <dbReference type="ChEBI" id="CHEBI:15377"/>
        <dbReference type="ChEBI" id="CHEBI:15378"/>
        <dbReference type="ChEBI" id="CHEBI:37565"/>
        <dbReference type="ChEBI" id="CHEBI:43474"/>
        <dbReference type="ChEBI" id="CHEBI:58189"/>
        <dbReference type="EC" id="3.6.5.3"/>
    </reaction>
</comment>
<dbReference type="FunFam" id="2.40.30.10:FF:000001">
    <property type="entry name" value="Elongation factor Tu"/>
    <property type="match status" value="1"/>
</dbReference>
<protein>
    <recommendedName>
        <fullName evidence="10 11">Elongation factor Tu</fullName>
        <shortName evidence="11">EF-Tu</shortName>
        <ecNumber evidence="11">3.6.5.3</ecNumber>
    </recommendedName>
</protein>
<dbReference type="GO" id="GO:0005525">
    <property type="term" value="F:GTP binding"/>
    <property type="evidence" value="ECO:0007669"/>
    <property type="project" value="UniProtKB-UniRule"/>
</dbReference>
<keyword evidence="6 11" id="KW-0378">Hydrolase</keyword>
<dbReference type="CDD" id="cd03697">
    <property type="entry name" value="EFTU_II"/>
    <property type="match status" value="1"/>
</dbReference>
<evidence type="ECO:0000256" key="4">
    <source>
        <dbReference type="ARBA" id="ARBA00022741"/>
    </source>
</evidence>
<sequence length="395" mass="42236">MAKSQFVRTKPHLNIGTMGHVDHGKTTLTAAITKVLAERDPGVNRFIAFDGIDRAPEELQRGITINISHVEYETATRHYAHVDMPGHADYVKNMITGAAQVDAAILVVSAQDGAMPQTREHVLLARRVGVPYLVVALNKADTVDDPELLDLVELEVRDLLSEYGFPGDDVPVVRVSGLKALEGDPEWTAAIGDLLDAIDGYVPVPERELGQPFLMPIENVVTITGRGTVVTGAVERGSLKVGDQVEVVGLGATVTSTAIGLETFGKSLESAEAGDNAAVLLRGVKRDEVRRGQVVALPGSVRPHRRFRANLHALSTAEGGRHTPFAADYRPQFYFRTTDVPGGIDLGDIALVMPGDTIELGVELEKPIAMDVGLGFAVREGGHTVAAGTVTELLD</sequence>
<evidence type="ECO:0000313" key="13">
    <source>
        <dbReference type="EMBL" id="OIJ24420.1"/>
    </source>
</evidence>
<dbReference type="InterPro" id="IPR004541">
    <property type="entry name" value="Transl_elong_EFTu/EF1A_bac/org"/>
</dbReference>
<feature type="domain" description="Tr-type G" evidence="12">
    <location>
        <begin position="10"/>
        <end position="206"/>
    </location>
</feature>
<dbReference type="InterPro" id="IPR004160">
    <property type="entry name" value="Transl_elong_EFTu/EF1A_C"/>
</dbReference>
<evidence type="ECO:0000256" key="8">
    <source>
        <dbReference type="ARBA" id="ARBA00022917"/>
    </source>
</evidence>
<evidence type="ECO:0000256" key="3">
    <source>
        <dbReference type="ARBA" id="ARBA00022723"/>
    </source>
</evidence>
<organism evidence="13 14">
    <name type="scientific">Nocardioides luteus</name>
    <dbReference type="NCBI Taxonomy" id="1844"/>
    <lineage>
        <taxon>Bacteria</taxon>
        <taxon>Bacillati</taxon>
        <taxon>Actinomycetota</taxon>
        <taxon>Actinomycetes</taxon>
        <taxon>Propionibacteriales</taxon>
        <taxon>Nocardioidaceae</taxon>
        <taxon>Nocardioides</taxon>
    </lineage>
</organism>
<evidence type="ECO:0000256" key="5">
    <source>
        <dbReference type="ARBA" id="ARBA00022768"/>
    </source>
</evidence>
<dbReference type="InterPro" id="IPR004161">
    <property type="entry name" value="EFTu-like_2"/>
</dbReference>
<dbReference type="OrthoDB" id="9803139at2"/>
<comment type="similarity">
    <text evidence="11">Belongs to the TRAFAC class translation factor GTPase superfamily. Classic translation factor GTPase family. EF-Tu/EF-1A subfamily.</text>
</comment>
<dbReference type="PROSITE" id="PS51722">
    <property type="entry name" value="G_TR_2"/>
    <property type="match status" value="1"/>
</dbReference>
<reference evidence="13" key="1">
    <citation type="submission" date="2016-10" db="EMBL/GenBank/DDBJ databases">
        <title>Draft Genome Sequence of Nocardioides luteus Strain BAFB, an Alkane-Degrading Bacterium Isolated from JP-7 Polluted Soil.</title>
        <authorList>
            <person name="Brown L."/>
            <person name="Ruiz O.N."/>
            <person name="Gunasekera T."/>
        </authorList>
    </citation>
    <scope>NUCLEOTIDE SEQUENCE [LARGE SCALE GENOMIC DNA]</scope>
    <source>
        <strain evidence="13">BAFB</strain>
    </source>
</reference>
<dbReference type="InterPro" id="IPR027417">
    <property type="entry name" value="P-loop_NTPase"/>
</dbReference>
<evidence type="ECO:0000313" key="14">
    <source>
        <dbReference type="Proteomes" id="UP000033772"/>
    </source>
</evidence>
<keyword evidence="5 11" id="KW-0251">Elongation factor</keyword>
<dbReference type="STRING" id="1844.UG56_022790"/>
<evidence type="ECO:0000256" key="1">
    <source>
        <dbReference type="ARBA" id="ARBA00011245"/>
    </source>
</evidence>
<keyword evidence="14" id="KW-1185">Reference proteome</keyword>
<dbReference type="EMBL" id="JZDQ02000039">
    <property type="protein sequence ID" value="OIJ24420.1"/>
    <property type="molecule type" value="Genomic_DNA"/>
</dbReference>
<comment type="caution">
    <text evidence="13">The sequence shown here is derived from an EMBL/GenBank/DDBJ whole genome shotgun (WGS) entry which is preliminary data.</text>
</comment>
<evidence type="ECO:0000256" key="9">
    <source>
        <dbReference type="ARBA" id="ARBA00023134"/>
    </source>
</evidence>
<dbReference type="InterPro" id="IPR033720">
    <property type="entry name" value="EFTU_2"/>
</dbReference>
<feature type="binding site" evidence="11">
    <location>
        <begin position="83"/>
        <end position="87"/>
    </location>
    <ligand>
        <name>GTP</name>
        <dbReference type="ChEBI" id="CHEBI:37565"/>
    </ligand>
</feature>
<feature type="binding site" evidence="11">
    <location>
        <position position="26"/>
    </location>
    <ligand>
        <name>Mg(2+)</name>
        <dbReference type="ChEBI" id="CHEBI:18420"/>
    </ligand>
</feature>
<evidence type="ECO:0000256" key="7">
    <source>
        <dbReference type="ARBA" id="ARBA00022842"/>
    </source>
</evidence>
<dbReference type="SUPFAM" id="SSF50447">
    <property type="entry name" value="Translation proteins"/>
    <property type="match status" value="1"/>
</dbReference>
<dbReference type="FunFam" id="3.40.50.300:FF:000576">
    <property type="entry name" value="Elongation factor Tu"/>
    <property type="match status" value="1"/>
</dbReference>
<dbReference type="PANTHER" id="PTHR43721">
    <property type="entry name" value="ELONGATION FACTOR TU-RELATED"/>
    <property type="match status" value="1"/>
</dbReference>
<dbReference type="InterPro" id="IPR009000">
    <property type="entry name" value="Transl_B-barrel_sf"/>
</dbReference>
<dbReference type="CDD" id="cd03707">
    <property type="entry name" value="EFTU_III"/>
    <property type="match status" value="1"/>
</dbReference>
<evidence type="ECO:0000256" key="10">
    <source>
        <dbReference type="ARBA" id="ARBA00029554"/>
    </source>
</evidence>
<dbReference type="NCBIfam" id="TIGR00485">
    <property type="entry name" value="EF-Tu"/>
    <property type="match status" value="1"/>
</dbReference>
<name>A0A1J4MYI7_9ACTN</name>
<dbReference type="RefSeq" id="WP_045548035.1">
    <property type="nucleotide sequence ID" value="NZ_JZDQ02000039.1"/>
</dbReference>
<evidence type="ECO:0000256" key="6">
    <source>
        <dbReference type="ARBA" id="ARBA00022801"/>
    </source>
</evidence>
<comment type="function">
    <text evidence="11">GTP hydrolase that promotes the GTP-dependent binding of aminoacyl-tRNA to the A-site of ribosomes during protein biosynthesis.</text>
</comment>
<dbReference type="GO" id="GO:0003924">
    <property type="term" value="F:GTPase activity"/>
    <property type="evidence" value="ECO:0007669"/>
    <property type="project" value="UniProtKB-UniRule"/>
</dbReference>
<dbReference type="Pfam" id="PF00009">
    <property type="entry name" value="GTP_EFTU"/>
    <property type="match status" value="1"/>
</dbReference>
<dbReference type="SUPFAM" id="SSF52540">
    <property type="entry name" value="P-loop containing nucleoside triphosphate hydrolases"/>
    <property type="match status" value="1"/>
</dbReference>
<dbReference type="Pfam" id="PF03143">
    <property type="entry name" value="GTP_EFTU_D3"/>
    <property type="match status" value="1"/>
</dbReference>
<feature type="binding site" evidence="11">
    <location>
        <begin position="138"/>
        <end position="141"/>
    </location>
    <ligand>
        <name>GTP</name>
        <dbReference type="ChEBI" id="CHEBI:37565"/>
    </ligand>
</feature>
<dbReference type="NCBIfam" id="NF009373">
    <property type="entry name" value="PRK12736.1"/>
    <property type="match status" value="1"/>
</dbReference>
<dbReference type="GO" id="GO:0005829">
    <property type="term" value="C:cytosol"/>
    <property type="evidence" value="ECO:0007669"/>
    <property type="project" value="TreeGrafter"/>
</dbReference>
<dbReference type="GO" id="GO:0003746">
    <property type="term" value="F:translation elongation factor activity"/>
    <property type="evidence" value="ECO:0007669"/>
    <property type="project" value="UniProtKB-UniRule"/>
</dbReference>
<keyword evidence="9 11" id="KW-0342">GTP-binding</keyword>
<dbReference type="NCBIfam" id="NF009372">
    <property type="entry name" value="PRK12735.1"/>
    <property type="match status" value="1"/>
</dbReference>
<dbReference type="HAMAP" id="MF_00118_B">
    <property type="entry name" value="EF_Tu_B"/>
    <property type="match status" value="1"/>
</dbReference>
<comment type="subunit">
    <text evidence="1 11">Monomer.</text>
</comment>
<dbReference type="Proteomes" id="UP000033772">
    <property type="component" value="Unassembled WGS sequence"/>
</dbReference>
<keyword evidence="7 11" id="KW-0460">Magnesium</keyword>
<keyword evidence="2 11" id="KW-0963">Cytoplasm</keyword>
<dbReference type="InterPro" id="IPR005225">
    <property type="entry name" value="Small_GTP-bd"/>
</dbReference>
<comment type="subcellular location">
    <subcellularLocation>
        <location evidence="11">Cytoplasm</location>
    </subcellularLocation>
</comment>
<evidence type="ECO:0000256" key="2">
    <source>
        <dbReference type="ARBA" id="ARBA00022490"/>
    </source>
</evidence>